<gene>
    <name evidence="1" type="ORF">RM812_41365</name>
</gene>
<keyword evidence="1" id="KW-0489">Methyltransferase</keyword>
<feature type="non-terminal residue" evidence="1">
    <location>
        <position position="1"/>
    </location>
</feature>
<organism evidence="1 2">
    <name type="scientific">Streptomyces lancefieldiae</name>
    <dbReference type="NCBI Taxonomy" id="3075520"/>
    <lineage>
        <taxon>Bacteria</taxon>
        <taxon>Bacillati</taxon>
        <taxon>Actinomycetota</taxon>
        <taxon>Actinomycetes</taxon>
        <taxon>Kitasatosporales</taxon>
        <taxon>Streptomycetaceae</taxon>
        <taxon>Streptomyces</taxon>
    </lineage>
</organism>
<dbReference type="GO" id="GO:0032259">
    <property type="term" value="P:methylation"/>
    <property type="evidence" value="ECO:0007669"/>
    <property type="project" value="UniProtKB-KW"/>
</dbReference>
<dbReference type="GO" id="GO:0008168">
    <property type="term" value="F:methyltransferase activity"/>
    <property type="evidence" value="ECO:0007669"/>
    <property type="project" value="UniProtKB-KW"/>
</dbReference>
<evidence type="ECO:0000313" key="1">
    <source>
        <dbReference type="EMBL" id="MDT0616537.1"/>
    </source>
</evidence>
<name>A0ABU3B262_9ACTN</name>
<keyword evidence="1" id="KW-0808">Transferase</keyword>
<comment type="caution">
    <text evidence="1">The sequence shown here is derived from an EMBL/GenBank/DDBJ whole genome shotgun (WGS) entry which is preliminary data.</text>
</comment>
<reference evidence="1" key="1">
    <citation type="submission" date="2024-05" db="EMBL/GenBank/DDBJ databases">
        <title>30 novel species of actinomycetes from the DSMZ collection.</title>
        <authorList>
            <person name="Nouioui I."/>
        </authorList>
    </citation>
    <scope>NUCLEOTIDE SEQUENCE</scope>
    <source>
        <strain evidence="1">DSM 40712</strain>
    </source>
</reference>
<keyword evidence="2" id="KW-1185">Reference proteome</keyword>
<sequence>EYSASLTSPDVLDLIAMTPSARHVSGADLNDGGVLPDQITVSVLATAYQPR</sequence>
<evidence type="ECO:0000313" key="2">
    <source>
        <dbReference type="Proteomes" id="UP001180724"/>
    </source>
</evidence>
<protein>
    <submittedName>
        <fullName evidence="1">Methyltransferase type 11</fullName>
    </submittedName>
</protein>
<dbReference type="EMBL" id="JAVRFH010000179">
    <property type="protein sequence ID" value="MDT0616537.1"/>
    <property type="molecule type" value="Genomic_DNA"/>
</dbReference>
<proteinExistence type="predicted"/>
<dbReference type="Proteomes" id="UP001180724">
    <property type="component" value="Unassembled WGS sequence"/>
</dbReference>
<accession>A0ABU3B262</accession>